<organism evidence="1 2">
    <name type="scientific">Pseudomonas paralactis</name>
    <dbReference type="NCBI Taxonomy" id="1615673"/>
    <lineage>
        <taxon>Bacteria</taxon>
        <taxon>Pseudomonadati</taxon>
        <taxon>Pseudomonadota</taxon>
        <taxon>Gammaproteobacteria</taxon>
        <taxon>Pseudomonadales</taxon>
        <taxon>Pseudomonadaceae</taxon>
        <taxon>Pseudomonas</taxon>
    </lineage>
</organism>
<evidence type="ECO:0008006" key="3">
    <source>
        <dbReference type="Google" id="ProtNLM"/>
    </source>
</evidence>
<dbReference type="EMBL" id="JYLN01000001">
    <property type="protein sequence ID" value="KRP74945.1"/>
    <property type="molecule type" value="Genomic_DNA"/>
</dbReference>
<comment type="caution">
    <text evidence="1">The sequence shown here is derived from an EMBL/GenBank/DDBJ whole genome shotgun (WGS) entry which is preliminary data.</text>
</comment>
<evidence type="ECO:0000313" key="1">
    <source>
        <dbReference type="EMBL" id="KRP74945.1"/>
    </source>
</evidence>
<dbReference type="OrthoDB" id="7058586at2"/>
<protein>
    <recommendedName>
        <fullName evidence="3">DUF2867 domain-containing protein</fullName>
    </recommendedName>
</protein>
<gene>
    <name evidence="1" type="ORF">TX23_01860</name>
</gene>
<dbReference type="RefSeq" id="WP_057700768.1">
    <property type="nucleotide sequence ID" value="NZ_JABWQI010000046.1"/>
</dbReference>
<sequence length="176" mass="19329">MKTSNNQIPPCASLVAARNELGFLHSASALIDTQATPLELYCQMTAATPAWLKGAFRLRDSISQHFHVERIGGFSGVTPQRAPVVGEKLDFFTIEAISAQKLVLTSRDTHLAVMVSIDTPLTQPRCLHITTSVKTFNTFGRLYMLPVAPVHGLIIKRLLSRLPLHSPTRSLGDRNS</sequence>
<reference evidence="1 2" key="1">
    <citation type="submission" date="2015-02" db="EMBL/GenBank/DDBJ databases">
        <title>Two Pseudomonas sp. nov., isolated from raw milk.</title>
        <authorList>
            <person name="Wenning M."/>
            <person name="von Neubeck M."/>
            <person name="Huptas C."/>
            <person name="Scherer S."/>
        </authorList>
    </citation>
    <scope>NUCLEOTIDE SEQUENCE [LARGE SCALE GENOMIC DNA]</scope>
    <source>
        <strain evidence="1 2">DSM 29164</strain>
    </source>
</reference>
<dbReference type="PATRIC" id="fig|1615673.3.peg.1290"/>
<name>A0A0R3AXJ3_9PSED</name>
<evidence type="ECO:0000313" key="2">
    <source>
        <dbReference type="Proteomes" id="UP000050852"/>
    </source>
</evidence>
<dbReference type="Pfam" id="PF11066">
    <property type="entry name" value="DUF2867"/>
    <property type="match status" value="1"/>
</dbReference>
<accession>A0A0R3AXJ3</accession>
<proteinExistence type="predicted"/>
<dbReference type="AlphaFoldDB" id="A0A0R3AXJ3"/>
<dbReference type="InterPro" id="IPR021295">
    <property type="entry name" value="DUF2867"/>
</dbReference>
<dbReference type="Proteomes" id="UP000050852">
    <property type="component" value="Unassembled WGS sequence"/>
</dbReference>